<dbReference type="EMBL" id="BMAC01000261">
    <property type="protein sequence ID" value="GFP91980.1"/>
    <property type="molecule type" value="Genomic_DNA"/>
</dbReference>
<sequence length="175" mass="19285">MAGLHGSFRSNGVRGGLSALLSSPPDEEFQEEDVWGLIPNGPTSPKLRKSKSGSSAPAWRRPAPASATPRSASAAATPVFLRPPPREASKPIDFPDWSRILKEEGRKSHRPQSVKGDDEDDDDDMLPPHELLARRDKKNRAAYSMCEGIGRTLKGRDLRNVRNAVLFKTGFIERM</sequence>
<gene>
    <name evidence="3" type="ORF">PHJA_001342100</name>
</gene>
<dbReference type="InterPro" id="IPR007608">
    <property type="entry name" value="Senescence_reg_S40"/>
</dbReference>
<proteinExistence type="inferred from homology"/>
<evidence type="ECO:0000313" key="4">
    <source>
        <dbReference type="Proteomes" id="UP000653305"/>
    </source>
</evidence>
<evidence type="ECO:0000256" key="1">
    <source>
        <dbReference type="ARBA" id="ARBA00034773"/>
    </source>
</evidence>
<feature type="region of interest" description="Disordered" evidence="2">
    <location>
        <begin position="1"/>
        <end position="136"/>
    </location>
</feature>
<dbReference type="PANTHER" id="PTHR46525:SF2">
    <property type="entry name" value="EMB|CAB72159.1"/>
    <property type="match status" value="1"/>
</dbReference>
<feature type="compositionally biased region" description="Low complexity" evidence="2">
    <location>
        <begin position="54"/>
        <end position="78"/>
    </location>
</feature>
<evidence type="ECO:0000313" key="3">
    <source>
        <dbReference type="EMBL" id="GFP91980.1"/>
    </source>
</evidence>
<evidence type="ECO:0000256" key="2">
    <source>
        <dbReference type="SAM" id="MobiDB-lite"/>
    </source>
</evidence>
<accession>A0A830BX15</accession>
<dbReference type="Pfam" id="PF04520">
    <property type="entry name" value="Senescence_reg"/>
    <property type="match status" value="1"/>
</dbReference>
<organism evidence="3 4">
    <name type="scientific">Phtheirospermum japonicum</name>
    <dbReference type="NCBI Taxonomy" id="374723"/>
    <lineage>
        <taxon>Eukaryota</taxon>
        <taxon>Viridiplantae</taxon>
        <taxon>Streptophyta</taxon>
        <taxon>Embryophyta</taxon>
        <taxon>Tracheophyta</taxon>
        <taxon>Spermatophyta</taxon>
        <taxon>Magnoliopsida</taxon>
        <taxon>eudicotyledons</taxon>
        <taxon>Gunneridae</taxon>
        <taxon>Pentapetalae</taxon>
        <taxon>asterids</taxon>
        <taxon>lamiids</taxon>
        <taxon>Lamiales</taxon>
        <taxon>Orobanchaceae</taxon>
        <taxon>Orobanchaceae incertae sedis</taxon>
        <taxon>Phtheirospermum</taxon>
    </lineage>
</organism>
<comment type="caution">
    <text evidence="3">The sequence shown here is derived from an EMBL/GenBank/DDBJ whole genome shotgun (WGS) entry which is preliminary data.</text>
</comment>
<name>A0A830BX15_9LAMI</name>
<reference evidence="3" key="1">
    <citation type="submission" date="2020-07" db="EMBL/GenBank/DDBJ databases">
        <title>Ethylene signaling mediates host invasion by parasitic plants.</title>
        <authorList>
            <person name="Yoshida S."/>
        </authorList>
    </citation>
    <scope>NUCLEOTIDE SEQUENCE</scope>
    <source>
        <strain evidence="3">Okayama</strain>
    </source>
</reference>
<feature type="compositionally biased region" description="Acidic residues" evidence="2">
    <location>
        <begin position="25"/>
        <end position="34"/>
    </location>
</feature>
<keyword evidence="4" id="KW-1185">Reference proteome</keyword>
<dbReference type="GO" id="GO:0010150">
    <property type="term" value="P:leaf senescence"/>
    <property type="evidence" value="ECO:0007669"/>
    <property type="project" value="UniProtKB-ARBA"/>
</dbReference>
<dbReference type="OrthoDB" id="1917735at2759"/>
<dbReference type="Proteomes" id="UP000653305">
    <property type="component" value="Unassembled WGS sequence"/>
</dbReference>
<protein>
    <submittedName>
        <fullName evidence="3">Uncharacterized protein</fullName>
    </submittedName>
</protein>
<dbReference type="AlphaFoldDB" id="A0A830BX15"/>
<comment type="similarity">
    <text evidence="1">Belongs to the senescence regulator S40 family.</text>
</comment>
<dbReference type="PANTHER" id="PTHR46525">
    <property type="entry name" value="EMB|CAB72159.1"/>
    <property type="match status" value="1"/>
</dbReference>